<dbReference type="InterPro" id="IPR016032">
    <property type="entry name" value="Sig_transdc_resp-reg_C-effctor"/>
</dbReference>
<dbReference type="PANTHER" id="PTHR44688:SF16">
    <property type="entry name" value="DNA-BINDING TRANSCRIPTIONAL ACTIVATOR DEVR_DOSR"/>
    <property type="match status" value="1"/>
</dbReference>
<dbReference type="PROSITE" id="PS50043">
    <property type="entry name" value="HTH_LUXR_2"/>
    <property type="match status" value="1"/>
</dbReference>
<dbReference type="InterPro" id="IPR036388">
    <property type="entry name" value="WH-like_DNA-bd_sf"/>
</dbReference>
<dbReference type="InterPro" id="IPR000792">
    <property type="entry name" value="Tscrpt_reg_LuxR_C"/>
</dbReference>
<proteinExistence type="predicted"/>
<dbReference type="Gene3D" id="1.10.10.10">
    <property type="entry name" value="Winged helix-like DNA-binding domain superfamily/Winged helix DNA-binding domain"/>
    <property type="match status" value="1"/>
</dbReference>
<dbReference type="GO" id="GO:0016987">
    <property type="term" value="F:sigma factor activity"/>
    <property type="evidence" value="ECO:0007669"/>
    <property type="project" value="InterPro"/>
</dbReference>
<organism evidence="5 6">
    <name type="scientific">Polyangium fumosum</name>
    <dbReference type="NCBI Taxonomy" id="889272"/>
    <lineage>
        <taxon>Bacteria</taxon>
        <taxon>Pseudomonadati</taxon>
        <taxon>Myxococcota</taxon>
        <taxon>Polyangia</taxon>
        <taxon>Polyangiales</taxon>
        <taxon>Polyangiaceae</taxon>
        <taxon>Polyangium</taxon>
    </lineage>
</organism>
<dbReference type="InterPro" id="IPR013249">
    <property type="entry name" value="RNA_pol_sigma70_r4_t2"/>
</dbReference>
<feature type="domain" description="HTH luxR-type" evidence="4">
    <location>
        <begin position="303"/>
        <end position="369"/>
    </location>
</feature>
<evidence type="ECO:0000313" key="5">
    <source>
        <dbReference type="EMBL" id="TKC96519.1"/>
    </source>
</evidence>
<keyword evidence="3" id="KW-0804">Transcription</keyword>
<sequence length="375" mass="41169">MGVTRCIMDERQVLHRAAQMLSKVAAGNDPAVILDALAQCVPTVAGLISVVRPDAPQILISHAMRLPTELLEGWMRTRSEHLEPALRLVFEARPGGFWRDADTIAGPLRDGLEVLHALDDFGLGEGAGYKLHQRVVPGGGTEHVMLALLTERGKQFPRTAPAMMEALAADVRAAVHRASLPLVASRSILSQITEEQAMGYICINRRNGAVLEVNQRAFDLIAKYHAREISRSRSALLDFADSARSFTATRASWQIVHPTGFSVLEVHVHALAKETHELHEDVHLLAMREWILPSVLRPPRAASSPILEMLPPRKREIALLLVGSSLSYKEIAHRLGISPGTVRAHVQNIYRIAGVDSRPGLTTLLNAGSHDEEDR</sequence>
<dbReference type="Pfam" id="PF08281">
    <property type="entry name" value="Sigma70_r4_2"/>
    <property type="match status" value="1"/>
</dbReference>
<evidence type="ECO:0000259" key="4">
    <source>
        <dbReference type="PROSITE" id="PS50043"/>
    </source>
</evidence>
<name>A0A4U1IRD4_9BACT</name>
<dbReference type="AlphaFoldDB" id="A0A4U1IRD4"/>
<dbReference type="OrthoDB" id="5495447at2"/>
<accession>A0A4U1IRD4</accession>
<dbReference type="PANTHER" id="PTHR44688">
    <property type="entry name" value="DNA-BINDING TRANSCRIPTIONAL ACTIVATOR DEVR_DOSR"/>
    <property type="match status" value="1"/>
</dbReference>
<reference evidence="5 6" key="1">
    <citation type="submission" date="2019-04" db="EMBL/GenBank/DDBJ databases">
        <authorList>
            <person name="Li Y."/>
            <person name="Wang J."/>
        </authorList>
    </citation>
    <scope>NUCLEOTIDE SEQUENCE [LARGE SCALE GENOMIC DNA]</scope>
    <source>
        <strain evidence="5 6">DSM 14668</strain>
    </source>
</reference>
<evidence type="ECO:0000313" key="6">
    <source>
        <dbReference type="Proteomes" id="UP000309215"/>
    </source>
</evidence>
<dbReference type="SUPFAM" id="SSF46894">
    <property type="entry name" value="C-terminal effector domain of the bipartite response regulators"/>
    <property type="match status" value="1"/>
</dbReference>
<evidence type="ECO:0000256" key="3">
    <source>
        <dbReference type="ARBA" id="ARBA00023163"/>
    </source>
</evidence>
<keyword evidence="1" id="KW-0805">Transcription regulation</keyword>
<evidence type="ECO:0000256" key="1">
    <source>
        <dbReference type="ARBA" id="ARBA00023015"/>
    </source>
</evidence>
<keyword evidence="6" id="KW-1185">Reference proteome</keyword>
<protein>
    <submittedName>
        <fullName evidence="5">Response regulator transcription factor</fullName>
    </submittedName>
</protein>
<dbReference type="SMART" id="SM00421">
    <property type="entry name" value="HTH_LUXR"/>
    <property type="match status" value="1"/>
</dbReference>
<dbReference type="GO" id="GO:0003677">
    <property type="term" value="F:DNA binding"/>
    <property type="evidence" value="ECO:0007669"/>
    <property type="project" value="UniProtKB-KW"/>
</dbReference>
<dbReference type="CDD" id="cd06170">
    <property type="entry name" value="LuxR_C_like"/>
    <property type="match status" value="1"/>
</dbReference>
<gene>
    <name evidence="5" type="ORF">E8A74_45115</name>
</gene>
<dbReference type="Proteomes" id="UP000309215">
    <property type="component" value="Unassembled WGS sequence"/>
</dbReference>
<comment type="caution">
    <text evidence="5">The sequence shown here is derived from an EMBL/GenBank/DDBJ whole genome shotgun (WGS) entry which is preliminary data.</text>
</comment>
<dbReference type="GO" id="GO:0006352">
    <property type="term" value="P:DNA-templated transcription initiation"/>
    <property type="evidence" value="ECO:0007669"/>
    <property type="project" value="InterPro"/>
</dbReference>
<evidence type="ECO:0000256" key="2">
    <source>
        <dbReference type="ARBA" id="ARBA00023125"/>
    </source>
</evidence>
<keyword evidence="2" id="KW-0238">DNA-binding</keyword>
<dbReference type="EMBL" id="SSMQ01000085">
    <property type="protein sequence ID" value="TKC96519.1"/>
    <property type="molecule type" value="Genomic_DNA"/>
</dbReference>